<accession>A0A8D8TIB9</accession>
<dbReference type="EMBL" id="HBUF01273952">
    <property type="protein sequence ID" value="CAG6685899.1"/>
    <property type="molecule type" value="Transcribed_RNA"/>
</dbReference>
<evidence type="ECO:0008006" key="3">
    <source>
        <dbReference type="Google" id="ProtNLM"/>
    </source>
</evidence>
<feature type="chain" id="PRO_5036262092" description="Secreted protein" evidence="1">
    <location>
        <begin position="21"/>
        <end position="115"/>
    </location>
</feature>
<name>A0A8D8TIB9_9HEMI</name>
<evidence type="ECO:0000313" key="2">
    <source>
        <dbReference type="EMBL" id="CAG6685901.1"/>
    </source>
</evidence>
<feature type="signal peptide" evidence="1">
    <location>
        <begin position="1"/>
        <end position="20"/>
    </location>
</feature>
<dbReference type="AlphaFoldDB" id="A0A8D8TIB9"/>
<dbReference type="EMBL" id="HBUF01273954">
    <property type="protein sequence ID" value="CAG6685901.1"/>
    <property type="molecule type" value="Transcribed_RNA"/>
</dbReference>
<sequence length="115" mass="13262">MRHVLFFFSFFRAFVNLSSNENYLSTLMNREQKTFCCLSLICLIPELQLKLHLKVSAFLSVAHKPTSIKQLFALRLQGLNKALSNYYTLSLYLYTCNCNCTCTCGSLLVYVLVLR</sequence>
<dbReference type="EMBL" id="HBUF01273953">
    <property type="protein sequence ID" value="CAG6685900.1"/>
    <property type="molecule type" value="Transcribed_RNA"/>
</dbReference>
<organism evidence="2">
    <name type="scientific">Cacopsylla melanoneura</name>
    <dbReference type="NCBI Taxonomy" id="428564"/>
    <lineage>
        <taxon>Eukaryota</taxon>
        <taxon>Metazoa</taxon>
        <taxon>Ecdysozoa</taxon>
        <taxon>Arthropoda</taxon>
        <taxon>Hexapoda</taxon>
        <taxon>Insecta</taxon>
        <taxon>Pterygota</taxon>
        <taxon>Neoptera</taxon>
        <taxon>Paraneoptera</taxon>
        <taxon>Hemiptera</taxon>
        <taxon>Sternorrhyncha</taxon>
        <taxon>Psylloidea</taxon>
        <taxon>Psyllidae</taxon>
        <taxon>Psyllinae</taxon>
        <taxon>Cacopsylla</taxon>
    </lineage>
</organism>
<protein>
    <recommendedName>
        <fullName evidence="3">Secreted protein</fullName>
    </recommendedName>
</protein>
<evidence type="ECO:0000256" key="1">
    <source>
        <dbReference type="SAM" id="SignalP"/>
    </source>
</evidence>
<reference evidence="2" key="1">
    <citation type="submission" date="2021-05" db="EMBL/GenBank/DDBJ databases">
        <authorList>
            <person name="Alioto T."/>
            <person name="Alioto T."/>
            <person name="Gomez Garrido J."/>
        </authorList>
    </citation>
    <scope>NUCLEOTIDE SEQUENCE</scope>
</reference>
<keyword evidence="1" id="KW-0732">Signal</keyword>
<proteinExistence type="predicted"/>